<dbReference type="Pfam" id="PF04337">
    <property type="entry name" value="DUF480"/>
    <property type="match status" value="1"/>
</dbReference>
<dbReference type="PANTHER" id="PTHR38768">
    <property type="entry name" value="UPF0502 PROTEIN YCEH"/>
    <property type="match status" value="1"/>
</dbReference>
<accession>A0ABW4IBJ0</accession>
<feature type="coiled-coil region" evidence="2">
    <location>
        <begin position="190"/>
        <end position="217"/>
    </location>
</feature>
<dbReference type="RefSeq" id="WP_379661712.1">
    <property type="nucleotide sequence ID" value="NZ_JBHUDG010000004.1"/>
</dbReference>
<protein>
    <submittedName>
        <fullName evidence="3">YceH family protein</fullName>
    </submittedName>
</protein>
<keyword evidence="2" id="KW-0175">Coiled coil</keyword>
<dbReference type="EMBL" id="JBHUDG010000004">
    <property type="protein sequence ID" value="MFD1629332.1"/>
    <property type="molecule type" value="Genomic_DNA"/>
</dbReference>
<keyword evidence="4" id="KW-1185">Reference proteome</keyword>
<comment type="caution">
    <text evidence="3">The sequence shown here is derived from an EMBL/GenBank/DDBJ whole genome shotgun (WGS) entry which is preliminary data.</text>
</comment>
<comment type="similarity">
    <text evidence="1">Belongs to the UPF0502 family.</text>
</comment>
<evidence type="ECO:0000313" key="4">
    <source>
        <dbReference type="Proteomes" id="UP001597118"/>
    </source>
</evidence>
<evidence type="ECO:0000256" key="1">
    <source>
        <dbReference type="HAMAP-Rule" id="MF_01584"/>
    </source>
</evidence>
<proteinExistence type="inferred from homology"/>
<reference evidence="4" key="1">
    <citation type="journal article" date="2019" name="Int. J. Syst. Evol. Microbiol.">
        <title>The Global Catalogue of Microorganisms (GCM) 10K type strain sequencing project: providing services to taxonomists for standard genome sequencing and annotation.</title>
        <authorList>
            <consortium name="The Broad Institute Genomics Platform"/>
            <consortium name="The Broad Institute Genome Sequencing Center for Infectious Disease"/>
            <person name="Wu L."/>
            <person name="Ma J."/>
        </authorList>
    </citation>
    <scope>NUCLEOTIDE SEQUENCE [LARGE SCALE GENOMIC DNA]</scope>
    <source>
        <strain evidence="4">CCUG 53762</strain>
    </source>
</reference>
<organism evidence="3 4">
    <name type="scientific">Pseudopedobacter beijingensis</name>
    <dbReference type="NCBI Taxonomy" id="1207056"/>
    <lineage>
        <taxon>Bacteria</taxon>
        <taxon>Pseudomonadati</taxon>
        <taxon>Bacteroidota</taxon>
        <taxon>Sphingobacteriia</taxon>
        <taxon>Sphingobacteriales</taxon>
        <taxon>Sphingobacteriaceae</taxon>
        <taxon>Pseudopedobacter</taxon>
    </lineage>
</organism>
<dbReference type="PANTHER" id="PTHR38768:SF1">
    <property type="entry name" value="UPF0502 PROTEIN YCEH"/>
    <property type="match status" value="1"/>
</dbReference>
<dbReference type="Proteomes" id="UP001597118">
    <property type="component" value="Unassembled WGS sequence"/>
</dbReference>
<gene>
    <name evidence="3" type="ORF">ACFSAH_05540</name>
</gene>
<dbReference type="InterPro" id="IPR036388">
    <property type="entry name" value="WH-like_DNA-bd_sf"/>
</dbReference>
<sequence>MNQEQQETLPLLSAEEQRVLGCLIEKSRTTPDYYPMTLNSLTLACNQKSSRKPIVSYDEETVIITLDSLKKKRLVSTVTGGGSRVVKYKHNLAIQFPLVPSDLAIVCLLLLRGPQTPGEINTNSGRLYEFESIEDVIQNLEKLAEGEITYVKQLPKRPGQKEARYAHLLGGDIEFDESDFLPEEPARKNVGELEQRLATVEQELAELKEAFNKLMKELMG</sequence>
<dbReference type="InterPro" id="IPR007432">
    <property type="entry name" value="DUF480"/>
</dbReference>
<dbReference type="HAMAP" id="MF_01584">
    <property type="entry name" value="UPF0502"/>
    <property type="match status" value="1"/>
</dbReference>
<dbReference type="SUPFAM" id="SSF46785">
    <property type="entry name" value="Winged helix' DNA-binding domain"/>
    <property type="match status" value="2"/>
</dbReference>
<dbReference type="Gene3D" id="1.10.10.10">
    <property type="entry name" value="Winged helix-like DNA-binding domain superfamily/Winged helix DNA-binding domain"/>
    <property type="match status" value="2"/>
</dbReference>
<name>A0ABW4IBJ0_9SPHI</name>
<evidence type="ECO:0000256" key="2">
    <source>
        <dbReference type="SAM" id="Coils"/>
    </source>
</evidence>
<evidence type="ECO:0000313" key="3">
    <source>
        <dbReference type="EMBL" id="MFD1629332.1"/>
    </source>
</evidence>
<dbReference type="InterPro" id="IPR036390">
    <property type="entry name" value="WH_DNA-bd_sf"/>
</dbReference>